<feature type="domain" description="Integrase catalytic" evidence="2">
    <location>
        <begin position="227"/>
        <end position="429"/>
    </location>
</feature>
<dbReference type="EMBL" id="JAWRCO010000001">
    <property type="protein sequence ID" value="MDW6002335.1"/>
    <property type="molecule type" value="Genomic_DNA"/>
</dbReference>
<reference evidence="4 5" key="1">
    <citation type="submission" date="2017-05" db="EMBL/GenBank/DDBJ databases">
        <authorList>
            <person name="Song R."/>
            <person name="Chenine A.L."/>
            <person name="Ruprecht R.M."/>
        </authorList>
    </citation>
    <scope>NUCLEOTIDE SEQUENCE [LARGE SCALE GENOMIC DNA]</scope>
    <source>
        <strain evidence="4 5">CECT 7927</strain>
    </source>
</reference>
<feature type="compositionally biased region" description="Basic residues" evidence="1">
    <location>
        <begin position="572"/>
        <end position="588"/>
    </location>
</feature>
<dbReference type="InterPro" id="IPR036397">
    <property type="entry name" value="RNaseH_sf"/>
</dbReference>
<dbReference type="EMBL" id="FXXI01000012">
    <property type="protein sequence ID" value="SMS02767.1"/>
    <property type="molecule type" value="Genomic_DNA"/>
</dbReference>
<evidence type="ECO:0000313" key="5">
    <source>
        <dbReference type="Proteomes" id="UP000196125"/>
    </source>
</evidence>
<keyword evidence="6" id="KW-1185">Reference proteome</keyword>
<accession>A0A1Y6IYP4</accession>
<reference evidence="3 6" key="2">
    <citation type="submission" date="2023-11" db="EMBL/GenBank/DDBJ databases">
        <title>Plant-associative lifestyle of Vibrio porteresiae and its evolutionary dynamics.</title>
        <authorList>
            <person name="Rameshkumar N."/>
            <person name="Kirti K."/>
        </authorList>
    </citation>
    <scope>NUCLEOTIDE SEQUENCE [LARGE SCALE GENOMIC DNA]</scope>
    <source>
        <strain evidence="3 6">MSSRF38</strain>
    </source>
</reference>
<dbReference type="SUPFAM" id="SSF53098">
    <property type="entry name" value="Ribonuclease H-like"/>
    <property type="match status" value="1"/>
</dbReference>
<organism evidence="4 5">
    <name type="scientific">Vibrio mangrovi</name>
    <dbReference type="NCBI Taxonomy" id="474394"/>
    <lineage>
        <taxon>Bacteria</taxon>
        <taxon>Pseudomonadati</taxon>
        <taxon>Pseudomonadota</taxon>
        <taxon>Gammaproteobacteria</taxon>
        <taxon>Vibrionales</taxon>
        <taxon>Vibrionaceae</taxon>
        <taxon>Vibrio</taxon>
    </lineage>
</organism>
<dbReference type="OrthoDB" id="501284at2"/>
<gene>
    <name evidence="4" type="primary">tnsB</name>
    <name evidence="3" type="ORF">SBX37_05580</name>
    <name evidence="4" type="ORF">VIM7927_04107</name>
</gene>
<dbReference type="Proteomes" id="UP001283366">
    <property type="component" value="Unassembled WGS sequence"/>
</dbReference>
<sequence length="629" mass="72599">MGRRSSLSNAPTLSRGSSVFYEGFQYFILQIIDLSHVLAEKEASGEIKKLRISELNFEPDSKKVKSPAIDAMPDKDWQIAQSRLEIIRPLVGKSDRTKADVERVAEKHGFHINTLYKWLRLYEADNLLTSLTPNRRSDRGSTKLTPEVEAIISSCIEDEYLTKQKKSVVIVYTEVERLCRNADLSAPHINTVRNRIDSISRKLRISRRFGAQKAHRELHMNEGEFPHADFPLSVVQIDHTPLDIIIVDDEYRLPLDRPWLTMAIDIYSRMVVGFYISFDAPSETSVGSCLAHAILTKDTWLAEHDIDAEWPCWGLPRTVHADNAKEFRGKMLQKACDLYNINLEWRPVARPHFGGHIERLLGTFAKKIHALPGTTFSNIQERGEYDSCKESIFTLKEFEHWFANQIQIYHHDFHSSIGRSPISKYEEGILGSKTTKGVGLPARVKDEHALRLNFLPYVERTIQSYGIQIDKINYYHDVLRVWINSTVDGKSKLKRTFIFRRDPRNISVVWFFDPQLETYFPIPYRNNSFPAVSLWEVRTAKKKLKDDGMKTINEDVIFESIEKMREIEKSAAKKTKKARKSHQRRKVHEQRAFIGQIKPNEMTLSTSDTGSDDEVILPFDDIDEVIGHE</sequence>
<evidence type="ECO:0000259" key="2">
    <source>
        <dbReference type="PROSITE" id="PS50994"/>
    </source>
</evidence>
<evidence type="ECO:0000256" key="1">
    <source>
        <dbReference type="SAM" id="MobiDB-lite"/>
    </source>
</evidence>
<dbReference type="InterPro" id="IPR012337">
    <property type="entry name" value="RNaseH-like_sf"/>
</dbReference>
<evidence type="ECO:0000313" key="6">
    <source>
        <dbReference type="Proteomes" id="UP001283366"/>
    </source>
</evidence>
<dbReference type="GO" id="GO:0015074">
    <property type="term" value="P:DNA integration"/>
    <property type="evidence" value="ECO:0007669"/>
    <property type="project" value="InterPro"/>
</dbReference>
<dbReference type="RefSeq" id="WP_087482772.1">
    <property type="nucleotide sequence ID" value="NZ_AP024883.1"/>
</dbReference>
<dbReference type="InterPro" id="IPR001584">
    <property type="entry name" value="Integrase_cat-core"/>
</dbReference>
<dbReference type="PROSITE" id="PS50994">
    <property type="entry name" value="INTEGRASE"/>
    <property type="match status" value="1"/>
</dbReference>
<dbReference type="AlphaFoldDB" id="A0A1Y6IYP4"/>
<protein>
    <submittedName>
        <fullName evidence="3">DDE-type integrase/transposase/recombinase</fullName>
    </submittedName>
    <submittedName>
        <fullName evidence="4">Transposon Tn7 transposition protein TnsB</fullName>
    </submittedName>
</protein>
<dbReference type="Proteomes" id="UP000196125">
    <property type="component" value="Unassembled WGS sequence"/>
</dbReference>
<dbReference type="GO" id="GO:0003676">
    <property type="term" value="F:nucleic acid binding"/>
    <property type="evidence" value="ECO:0007669"/>
    <property type="project" value="InterPro"/>
</dbReference>
<evidence type="ECO:0000313" key="3">
    <source>
        <dbReference type="EMBL" id="MDW6002335.1"/>
    </source>
</evidence>
<dbReference type="Pfam" id="PF09299">
    <property type="entry name" value="Mu-transpos_C"/>
    <property type="match status" value="1"/>
</dbReference>
<evidence type="ECO:0000313" key="4">
    <source>
        <dbReference type="EMBL" id="SMS02767.1"/>
    </source>
</evidence>
<feature type="region of interest" description="Disordered" evidence="1">
    <location>
        <begin position="571"/>
        <end position="592"/>
    </location>
</feature>
<dbReference type="InterPro" id="IPR015378">
    <property type="entry name" value="Transposase-like_Mu_C"/>
</dbReference>
<proteinExistence type="predicted"/>
<dbReference type="Gene3D" id="3.30.420.10">
    <property type="entry name" value="Ribonuclease H-like superfamily/Ribonuclease H"/>
    <property type="match status" value="1"/>
</dbReference>
<name>A0A1Y6IYP4_9VIBR</name>